<gene>
    <name evidence="1" type="ORF">MENTE1834_LOCUS22988</name>
</gene>
<comment type="caution">
    <text evidence="1">The sequence shown here is derived from an EMBL/GenBank/DDBJ whole genome shotgun (WGS) entry which is preliminary data.</text>
</comment>
<dbReference type="Proteomes" id="UP001497535">
    <property type="component" value="Unassembled WGS sequence"/>
</dbReference>
<protein>
    <submittedName>
        <fullName evidence="1">Uncharacterized protein</fullName>
    </submittedName>
</protein>
<organism evidence="1 2">
    <name type="scientific">Meloidogyne enterolobii</name>
    <name type="common">Root-knot nematode worm</name>
    <name type="synonym">Meloidogyne mayaguensis</name>
    <dbReference type="NCBI Taxonomy" id="390850"/>
    <lineage>
        <taxon>Eukaryota</taxon>
        <taxon>Metazoa</taxon>
        <taxon>Ecdysozoa</taxon>
        <taxon>Nematoda</taxon>
        <taxon>Chromadorea</taxon>
        <taxon>Rhabditida</taxon>
        <taxon>Tylenchina</taxon>
        <taxon>Tylenchomorpha</taxon>
        <taxon>Tylenchoidea</taxon>
        <taxon>Meloidogynidae</taxon>
        <taxon>Meloidogyninae</taxon>
        <taxon>Meloidogyne</taxon>
    </lineage>
</organism>
<reference evidence="1" key="1">
    <citation type="submission" date="2023-11" db="EMBL/GenBank/DDBJ databases">
        <authorList>
            <person name="Poullet M."/>
        </authorList>
    </citation>
    <scope>NUCLEOTIDE SEQUENCE</scope>
    <source>
        <strain evidence="1">E1834</strain>
    </source>
</reference>
<evidence type="ECO:0000313" key="1">
    <source>
        <dbReference type="EMBL" id="CAK5076135.1"/>
    </source>
</evidence>
<accession>A0ACB0ZD51</accession>
<name>A0ACB0ZD51_MELEN</name>
<keyword evidence="2" id="KW-1185">Reference proteome</keyword>
<evidence type="ECO:0000313" key="2">
    <source>
        <dbReference type="Proteomes" id="UP001497535"/>
    </source>
</evidence>
<proteinExistence type="predicted"/>
<sequence>MGDFATNGFLLIPVCVLTHVFCFILDGLGSSSNELFLALVFSYSKFTLPTTIFRFIFSFSNLVNDFFLVGTFETDLSVSTCIPPPLKIF</sequence>
<dbReference type="EMBL" id="CAVMJV010000029">
    <property type="protein sequence ID" value="CAK5076135.1"/>
    <property type="molecule type" value="Genomic_DNA"/>
</dbReference>